<evidence type="ECO:0000313" key="4">
    <source>
        <dbReference type="EMBL" id="SDX96902.1"/>
    </source>
</evidence>
<dbReference type="InterPro" id="IPR023346">
    <property type="entry name" value="Lysozyme-like_dom_sf"/>
</dbReference>
<evidence type="ECO:0000313" key="5">
    <source>
        <dbReference type="Proteomes" id="UP000199286"/>
    </source>
</evidence>
<dbReference type="CDD" id="cd00442">
    <property type="entry name" value="Lyz-like"/>
    <property type="match status" value="1"/>
</dbReference>
<evidence type="ECO:0000256" key="1">
    <source>
        <dbReference type="ARBA" id="ARBA00009387"/>
    </source>
</evidence>
<dbReference type="Gene3D" id="1.10.530.10">
    <property type="match status" value="1"/>
</dbReference>
<evidence type="ECO:0000259" key="3">
    <source>
        <dbReference type="Pfam" id="PF01464"/>
    </source>
</evidence>
<feature type="domain" description="Transglycosylase SLT" evidence="3">
    <location>
        <begin position="118"/>
        <end position="187"/>
    </location>
</feature>
<keyword evidence="5" id="KW-1185">Reference proteome</keyword>
<dbReference type="InterPro" id="IPR008258">
    <property type="entry name" value="Transglycosylase_SLT_dom_1"/>
</dbReference>
<dbReference type="Proteomes" id="UP000199286">
    <property type="component" value="Unassembled WGS sequence"/>
</dbReference>
<dbReference type="RefSeq" id="WP_177177806.1">
    <property type="nucleotide sequence ID" value="NZ_FNPF01000002.1"/>
</dbReference>
<dbReference type="SUPFAM" id="SSF53955">
    <property type="entry name" value="Lysozyme-like"/>
    <property type="match status" value="1"/>
</dbReference>
<sequence length="260" mass="28121">MIPRSILSLPVVLSLCVAGGASTAQPAPPVTPETLSVADQVEGAVTTSTAAVAESLRPVPRPFVIPPARWDETGAPHSWTMAALQALRGHARALPAMVPADINAWCPGYRSAGLAGREAFWVGLISSLAWHESTHRPNAVGGGGQWFGLVQIFPPTARLYDCRAQSGEALKDPERNLSCALRIMARTVPRDGVVSAGMRGVAADWGPFHSSRKRDDMRDWLRRQPYCRGLARSLRPQLRPFEPQAPMVETMEVRTPPAQP</sequence>
<dbReference type="Pfam" id="PF01464">
    <property type="entry name" value="SLT"/>
    <property type="match status" value="1"/>
</dbReference>
<evidence type="ECO:0000256" key="2">
    <source>
        <dbReference type="SAM" id="SignalP"/>
    </source>
</evidence>
<accession>A0A1H3G0N1</accession>
<keyword evidence="2" id="KW-0732">Signal</keyword>
<reference evidence="4 5" key="1">
    <citation type="submission" date="2016-10" db="EMBL/GenBank/DDBJ databases">
        <authorList>
            <person name="de Groot N.N."/>
        </authorList>
    </citation>
    <scope>NUCLEOTIDE SEQUENCE [LARGE SCALE GENOMIC DNA]</scope>
    <source>
        <strain evidence="4 5">DSM 26880</strain>
    </source>
</reference>
<name>A0A1H3G0N1_9RHOB</name>
<feature type="signal peptide" evidence="2">
    <location>
        <begin position="1"/>
        <end position="26"/>
    </location>
</feature>
<gene>
    <name evidence="4" type="ORF">SAMN05444340_10289</name>
</gene>
<dbReference type="AlphaFoldDB" id="A0A1H3G0N1"/>
<organism evidence="4 5">
    <name type="scientific">Citreimonas salinaria</name>
    <dbReference type="NCBI Taxonomy" id="321339"/>
    <lineage>
        <taxon>Bacteria</taxon>
        <taxon>Pseudomonadati</taxon>
        <taxon>Pseudomonadota</taxon>
        <taxon>Alphaproteobacteria</taxon>
        <taxon>Rhodobacterales</taxon>
        <taxon>Roseobacteraceae</taxon>
        <taxon>Citreimonas</taxon>
    </lineage>
</organism>
<feature type="chain" id="PRO_5011702206" evidence="2">
    <location>
        <begin position="27"/>
        <end position="260"/>
    </location>
</feature>
<protein>
    <submittedName>
        <fullName evidence="4">Transglycosylase SLT domain-containing protein</fullName>
    </submittedName>
</protein>
<proteinExistence type="inferred from homology"/>
<dbReference type="STRING" id="321339.SAMN05444340_10289"/>
<dbReference type="EMBL" id="FNPF01000002">
    <property type="protein sequence ID" value="SDX96902.1"/>
    <property type="molecule type" value="Genomic_DNA"/>
</dbReference>
<comment type="similarity">
    <text evidence="1">Belongs to the virb1 family.</text>
</comment>